<evidence type="ECO:0000313" key="2">
    <source>
        <dbReference type="Proteomes" id="UP000028933"/>
    </source>
</evidence>
<dbReference type="Proteomes" id="UP000028933">
    <property type="component" value="Chromosome"/>
</dbReference>
<dbReference type="KEGG" id="eao:BD94_3283"/>
<evidence type="ECO:0008006" key="3">
    <source>
        <dbReference type="Google" id="ProtNLM"/>
    </source>
</evidence>
<proteinExistence type="predicted"/>
<accession>A0A077EKK5</accession>
<reference evidence="1 2" key="1">
    <citation type="journal article" date="2013" name="Lancet">
        <title>First case of E anophelis outbreak in an intensive-care unit.</title>
        <authorList>
            <person name="Teo J."/>
            <person name="Tan S.Y."/>
            <person name="Tay M."/>
            <person name="Ding Y."/>
            <person name="Kjelleberg S."/>
            <person name="Givskov M."/>
            <person name="Lin R.T."/>
            <person name="Yang L."/>
        </authorList>
    </citation>
    <scope>NUCLEOTIDE SEQUENCE [LARGE SCALE GENOMIC DNA]</scope>
    <source>
        <strain evidence="1 2">NUHP1</strain>
    </source>
</reference>
<protein>
    <recommendedName>
        <fullName evidence="3">Acyl carrier protein</fullName>
    </recommendedName>
</protein>
<sequence length="79" mass="9004">MSNIEKLKKAFADALLIDESNVTDSLVYQSIPEWDSVSHMILINEIESTFDISIETDDVIDMSSFAKAKEILNKYNVEF</sequence>
<dbReference type="RefSeq" id="WP_024565938.1">
    <property type="nucleotide sequence ID" value="NZ_CP007547.1"/>
</dbReference>
<dbReference type="SUPFAM" id="SSF47336">
    <property type="entry name" value="ACP-like"/>
    <property type="match status" value="1"/>
</dbReference>
<dbReference type="STRING" id="1338011.BD94_3283"/>
<dbReference type="Gene3D" id="1.10.1200.10">
    <property type="entry name" value="ACP-like"/>
    <property type="match status" value="1"/>
</dbReference>
<dbReference type="InterPro" id="IPR036736">
    <property type="entry name" value="ACP-like_sf"/>
</dbReference>
<dbReference type="EMBL" id="CP007547">
    <property type="protein sequence ID" value="AIL47058.1"/>
    <property type="molecule type" value="Genomic_DNA"/>
</dbReference>
<organism evidence="1 2">
    <name type="scientific">Elizabethkingia anophelis NUHP1</name>
    <dbReference type="NCBI Taxonomy" id="1338011"/>
    <lineage>
        <taxon>Bacteria</taxon>
        <taxon>Pseudomonadati</taxon>
        <taxon>Bacteroidota</taxon>
        <taxon>Flavobacteriia</taxon>
        <taxon>Flavobacteriales</taxon>
        <taxon>Weeksellaceae</taxon>
        <taxon>Elizabethkingia</taxon>
    </lineage>
</organism>
<dbReference type="HOGENOM" id="CLU_108696_20_1_10"/>
<gene>
    <name evidence="1" type="ORF">BD94_3283</name>
</gene>
<dbReference type="AlphaFoldDB" id="A0A077EKK5"/>
<evidence type="ECO:0000313" key="1">
    <source>
        <dbReference type="EMBL" id="AIL47058.1"/>
    </source>
</evidence>
<name>A0A077EKK5_9FLAO</name>
<dbReference type="eggNOG" id="COG0236">
    <property type="taxonomic scope" value="Bacteria"/>
</dbReference>